<dbReference type="PRINTS" id="PR00080">
    <property type="entry name" value="SDRFAMILY"/>
</dbReference>
<dbReference type="KEGG" id="cheb:HH215_21675"/>
<dbReference type="InterPro" id="IPR020904">
    <property type="entry name" value="Sc_DH/Rdtase_CS"/>
</dbReference>
<dbReference type="EMBL" id="CP051680">
    <property type="protein sequence ID" value="QJD85533.1"/>
    <property type="molecule type" value="Genomic_DNA"/>
</dbReference>
<dbReference type="InterPro" id="IPR057326">
    <property type="entry name" value="KR_dom"/>
</dbReference>
<name>A0A7Z2VLN8_9BACL</name>
<evidence type="ECO:0000259" key="4">
    <source>
        <dbReference type="SMART" id="SM00822"/>
    </source>
</evidence>
<protein>
    <submittedName>
        <fullName evidence="5">SDR family NAD(P)-dependent oxidoreductase</fullName>
    </submittedName>
</protein>
<dbReference type="PANTHER" id="PTHR44196:SF1">
    <property type="entry name" value="DEHYDROGENASE_REDUCTASE SDR FAMILY MEMBER 7B"/>
    <property type="match status" value="1"/>
</dbReference>
<proteinExistence type="inferred from homology"/>
<dbReference type="AlphaFoldDB" id="A0A7Z2VLN8"/>
<evidence type="ECO:0000256" key="2">
    <source>
        <dbReference type="ARBA" id="ARBA00023002"/>
    </source>
</evidence>
<sequence>MKLSGQTVLITGGASGIGLALTERFVQNGNRVIVIGRNADKLERLKIEYPSLTVYRCDLAVRDQFEDLIQRICDEHPDLNVIINNAGIQHNYSFIDPPSSSNRIAEEITVNLTSPIELLSRLIPLLMSHKEAAIVNVSSGLGLVPKKSAPVYCATKAGLHIFTKALRYQLENTNIKVFEIIPPIVDTDMTRGRGQNKISPDQLVVQFLAHYRRNRLVVPIGKVKLLLLIQRWWPTLADKILKNS</sequence>
<keyword evidence="2" id="KW-0560">Oxidoreductase</keyword>
<dbReference type="GO" id="GO:0016020">
    <property type="term" value="C:membrane"/>
    <property type="evidence" value="ECO:0007669"/>
    <property type="project" value="TreeGrafter"/>
</dbReference>
<evidence type="ECO:0000313" key="6">
    <source>
        <dbReference type="Proteomes" id="UP000502248"/>
    </source>
</evidence>
<dbReference type="GO" id="GO:0016491">
    <property type="term" value="F:oxidoreductase activity"/>
    <property type="evidence" value="ECO:0007669"/>
    <property type="project" value="UniProtKB-KW"/>
</dbReference>
<dbReference type="InterPro" id="IPR036291">
    <property type="entry name" value="NAD(P)-bd_dom_sf"/>
</dbReference>
<dbReference type="Pfam" id="PF00106">
    <property type="entry name" value="adh_short"/>
    <property type="match status" value="1"/>
</dbReference>
<evidence type="ECO:0000256" key="3">
    <source>
        <dbReference type="RuleBase" id="RU000363"/>
    </source>
</evidence>
<dbReference type="PRINTS" id="PR00081">
    <property type="entry name" value="GDHRDH"/>
</dbReference>
<dbReference type="PANTHER" id="PTHR44196">
    <property type="entry name" value="DEHYDROGENASE/REDUCTASE SDR FAMILY MEMBER 7B"/>
    <property type="match status" value="1"/>
</dbReference>
<dbReference type="RefSeq" id="WP_169281794.1">
    <property type="nucleotide sequence ID" value="NZ_CP051680.1"/>
</dbReference>
<evidence type="ECO:0000313" key="5">
    <source>
        <dbReference type="EMBL" id="QJD85533.1"/>
    </source>
</evidence>
<keyword evidence="6" id="KW-1185">Reference proteome</keyword>
<dbReference type="InterPro" id="IPR002347">
    <property type="entry name" value="SDR_fam"/>
</dbReference>
<dbReference type="Gene3D" id="3.40.50.720">
    <property type="entry name" value="NAD(P)-binding Rossmann-like Domain"/>
    <property type="match status" value="1"/>
</dbReference>
<dbReference type="Proteomes" id="UP000502248">
    <property type="component" value="Chromosome"/>
</dbReference>
<gene>
    <name evidence="5" type="ORF">HH215_21675</name>
</gene>
<evidence type="ECO:0000256" key="1">
    <source>
        <dbReference type="ARBA" id="ARBA00006484"/>
    </source>
</evidence>
<accession>A0A7Z2VLN8</accession>
<dbReference type="SUPFAM" id="SSF51735">
    <property type="entry name" value="NAD(P)-binding Rossmann-fold domains"/>
    <property type="match status" value="1"/>
</dbReference>
<organism evidence="5 6">
    <name type="scientific">Cohnella herbarum</name>
    <dbReference type="NCBI Taxonomy" id="2728023"/>
    <lineage>
        <taxon>Bacteria</taxon>
        <taxon>Bacillati</taxon>
        <taxon>Bacillota</taxon>
        <taxon>Bacilli</taxon>
        <taxon>Bacillales</taxon>
        <taxon>Paenibacillaceae</taxon>
        <taxon>Cohnella</taxon>
    </lineage>
</organism>
<dbReference type="SMART" id="SM00822">
    <property type="entry name" value="PKS_KR"/>
    <property type="match status" value="1"/>
</dbReference>
<dbReference type="PROSITE" id="PS00061">
    <property type="entry name" value="ADH_SHORT"/>
    <property type="match status" value="1"/>
</dbReference>
<reference evidence="5 6" key="1">
    <citation type="submission" date="2020-04" db="EMBL/GenBank/DDBJ databases">
        <title>Genome sequencing of novel species.</title>
        <authorList>
            <person name="Heo J."/>
            <person name="Kim S.-J."/>
            <person name="Kim J.-S."/>
            <person name="Hong S.-B."/>
            <person name="Kwon S.-W."/>
        </authorList>
    </citation>
    <scope>NUCLEOTIDE SEQUENCE [LARGE SCALE GENOMIC DNA]</scope>
    <source>
        <strain evidence="5 6">MFER-1</strain>
    </source>
</reference>
<comment type="similarity">
    <text evidence="1 3">Belongs to the short-chain dehydrogenases/reductases (SDR) family.</text>
</comment>
<feature type="domain" description="Ketoreductase" evidence="4">
    <location>
        <begin position="6"/>
        <end position="187"/>
    </location>
</feature>